<dbReference type="EMBL" id="JANPWB010000013">
    <property type="protein sequence ID" value="KAJ1105141.1"/>
    <property type="molecule type" value="Genomic_DNA"/>
</dbReference>
<organism evidence="1 2">
    <name type="scientific">Pleurodeles waltl</name>
    <name type="common">Iberian ribbed newt</name>
    <dbReference type="NCBI Taxonomy" id="8319"/>
    <lineage>
        <taxon>Eukaryota</taxon>
        <taxon>Metazoa</taxon>
        <taxon>Chordata</taxon>
        <taxon>Craniata</taxon>
        <taxon>Vertebrata</taxon>
        <taxon>Euteleostomi</taxon>
        <taxon>Amphibia</taxon>
        <taxon>Batrachia</taxon>
        <taxon>Caudata</taxon>
        <taxon>Salamandroidea</taxon>
        <taxon>Salamandridae</taxon>
        <taxon>Pleurodelinae</taxon>
        <taxon>Pleurodeles</taxon>
    </lineage>
</organism>
<reference evidence="1" key="1">
    <citation type="journal article" date="2022" name="bioRxiv">
        <title>Sequencing and chromosome-scale assembly of the giantPleurodeles waltlgenome.</title>
        <authorList>
            <person name="Brown T."/>
            <person name="Elewa A."/>
            <person name="Iarovenko S."/>
            <person name="Subramanian E."/>
            <person name="Araus A.J."/>
            <person name="Petzold A."/>
            <person name="Susuki M."/>
            <person name="Suzuki K.-i.T."/>
            <person name="Hayashi T."/>
            <person name="Toyoda A."/>
            <person name="Oliveira C."/>
            <person name="Osipova E."/>
            <person name="Leigh N.D."/>
            <person name="Simon A."/>
            <person name="Yun M.H."/>
        </authorList>
    </citation>
    <scope>NUCLEOTIDE SEQUENCE</scope>
    <source>
        <strain evidence="1">20211129_DDA</strain>
        <tissue evidence="1">Liver</tissue>
    </source>
</reference>
<gene>
    <name evidence="1" type="ORF">NDU88_002549</name>
</gene>
<dbReference type="Proteomes" id="UP001066276">
    <property type="component" value="Chromosome 9"/>
</dbReference>
<name>A0AAV7MN07_PLEWA</name>
<keyword evidence="2" id="KW-1185">Reference proteome</keyword>
<proteinExistence type="predicted"/>
<protein>
    <submittedName>
        <fullName evidence="1">Uncharacterized protein</fullName>
    </submittedName>
</protein>
<evidence type="ECO:0000313" key="2">
    <source>
        <dbReference type="Proteomes" id="UP001066276"/>
    </source>
</evidence>
<dbReference type="AlphaFoldDB" id="A0AAV7MN07"/>
<sequence>MEEVLLGQICMKQEQYNELVHNEVTQLGKYAATRVYGKGKWLSANLVAFIKHGCEDGEVLFMMDEQGLPMYGATQVIERFCDYYTDLNTSDILYFEQASADYLQTFTMKWLLDSHRERFMVLLRPAEIVASLKDMPSGKA</sequence>
<evidence type="ECO:0000313" key="1">
    <source>
        <dbReference type="EMBL" id="KAJ1105141.1"/>
    </source>
</evidence>
<comment type="caution">
    <text evidence="1">The sequence shown here is derived from an EMBL/GenBank/DDBJ whole genome shotgun (WGS) entry which is preliminary data.</text>
</comment>
<accession>A0AAV7MN07</accession>